<keyword evidence="5 10" id="KW-0812">Transmembrane</keyword>
<evidence type="ECO:0000256" key="1">
    <source>
        <dbReference type="ARBA" id="ARBA00004651"/>
    </source>
</evidence>
<evidence type="ECO:0000256" key="8">
    <source>
        <dbReference type="ARBA" id="ARBA00023136"/>
    </source>
</evidence>
<dbReference type="InterPro" id="IPR002528">
    <property type="entry name" value="MATE_fam"/>
</dbReference>
<dbReference type="GO" id="GO:0006811">
    <property type="term" value="P:monoatomic ion transport"/>
    <property type="evidence" value="ECO:0007669"/>
    <property type="project" value="UniProtKB-KW"/>
</dbReference>
<feature type="transmembrane region" description="Helical" evidence="10">
    <location>
        <begin position="418"/>
        <end position="439"/>
    </location>
</feature>
<evidence type="ECO:0000256" key="2">
    <source>
        <dbReference type="ARBA" id="ARBA00022448"/>
    </source>
</evidence>
<dbReference type="AlphaFoldDB" id="A0A7K4BYL2"/>
<feature type="transmembrane region" description="Helical" evidence="10">
    <location>
        <begin position="257"/>
        <end position="277"/>
    </location>
</feature>
<evidence type="ECO:0000256" key="5">
    <source>
        <dbReference type="ARBA" id="ARBA00022692"/>
    </source>
</evidence>
<dbReference type="PANTHER" id="PTHR43298:SF2">
    <property type="entry name" value="FMN_FAD EXPORTER YEEO-RELATED"/>
    <property type="match status" value="1"/>
</dbReference>
<feature type="transmembrane region" description="Helical" evidence="10">
    <location>
        <begin position="197"/>
        <end position="219"/>
    </location>
</feature>
<dbReference type="NCBIfam" id="TIGR00797">
    <property type="entry name" value="matE"/>
    <property type="match status" value="1"/>
</dbReference>
<keyword evidence="3" id="KW-0050">Antiport</keyword>
<evidence type="ECO:0000256" key="9">
    <source>
        <dbReference type="ARBA" id="ARBA00031636"/>
    </source>
</evidence>
<feature type="transmembrane region" description="Helical" evidence="10">
    <location>
        <begin position="360"/>
        <end position="382"/>
    </location>
</feature>
<evidence type="ECO:0000256" key="3">
    <source>
        <dbReference type="ARBA" id="ARBA00022449"/>
    </source>
</evidence>
<name>A0A7K4BYL2_9ARCH</name>
<feature type="transmembrane region" description="Helical" evidence="10">
    <location>
        <begin position="283"/>
        <end position="302"/>
    </location>
</feature>
<keyword evidence="6 10" id="KW-1133">Transmembrane helix</keyword>
<gene>
    <name evidence="11" type="ORF">GX950_00720</name>
</gene>
<dbReference type="EMBL" id="JAAZKV010000007">
    <property type="protein sequence ID" value="NMA44323.1"/>
    <property type="molecule type" value="Genomic_DNA"/>
</dbReference>
<feature type="transmembrane region" description="Helical" evidence="10">
    <location>
        <begin position="56"/>
        <end position="80"/>
    </location>
</feature>
<accession>A0A7K4BYL2</accession>
<dbReference type="PIRSF" id="PIRSF006603">
    <property type="entry name" value="DinF"/>
    <property type="match status" value="1"/>
</dbReference>
<protein>
    <recommendedName>
        <fullName evidence="9">Multidrug-efflux transporter</fullName>
    </recommendedName>
</protein>
<dbReference type="InterPro" id="IPR050222">
    <property type="entry name" value="MATE_MdtK"/>
</dbReference>
<reference evidence="11 12" key="1">
    <citation type="journal article" date="2020" name="Biotechnol. Biofuels">
        <title>New insights from the biogas microbiome by comprehensive genome-resolved metagenomics of nearly 1600 species originating from multiple anaerobic digesters.</title>
        <authorList>
            <person name="Campanaro S."/>
            <person name="Treu L."/>
            <person name="Rodriguez-R L.M."/>
            <person name="Kovalovszki A."/>
            <person name="Ziels R.M."/>
            <person name="Maus I."/>
            <person name="Zhu X."/>
            <person name="Kougias P.G."/>
            <person name="Basile A."/>
            <person name="Luo G."/>
            <person name="Schluter A."/>
            <person name="Konstantinidis K.T."/>
            <person name="Angelidaki I."/>
        </authorList>
    </citation>
    <scope>NUCLEOTIDE SEQUENCE [LARGE SCALE GENOMIC DNA]</scope>
    <source>
        <strain evidence="11">AS22ysBPME_79</strain>
    </source>
</reference>
<feature type="transmembrane region" description="Helical" evidence="10">
    <location>
        <begin position="12"/>
        <end position="36"/>
    </location>
</feature>
<feature type="transmembrane region" description="Helical" evidence="10">
    <location>
        <begin position="389"/>
        <end position="412"/>
    </location>
</feature>
<dbReference type="GO" id="GO:0042910">
    <property type="term" value="F:xenobiotic transmembrane transporter activity"/>
    <property type="evidence" value="ECO:0007669"/>
    <property type="project" value="InterPro"/>
</dbReference>
<keyword evidence="8 10" id="KW-0472">Membrane</keyword>
<evidence type="ECO:0000313" key="11">
    <source>
        <dbReference type="EMBL" id="NMA44323.1"/>
    </source>
</evidence>
<dbReference type="Proteomes" id="UP000526302">
    <property type="component" value="Unassembled WGS sequence"/>
</dbReference>
<dbReference type="GO" id="GO:0005886">
    <property type="term" value="C:plasma membrane"/>
    <property type="evidence" value="ECO:0007669"/>
    <property type="project" value="UniProtKB-SubCell"/>
</dbReference>
<evidence type="ECO:0000256" key="10">
    <source>
        <dbReference type="SAM" id="Phobius"/>
    </source>
</evidence>
<evidence type="ECO:0000313" key="12">
    <source>
        <dbReference type="Proteomes" id="UP000526302"/>
    </source>
</evidence>
<dbReference type="PANTHER" id="PTHR43298">
    <property type="entry name" value="MULTIDRUG RESISTANCE PROTEIN NORM-RELATED"/>
    <property type="match status" value="1"/>
</dbReference>
<evidence type="ECO:0000256" key="7">
    <source>
        <dbReference type="ARBA" id="ARBA00023065"/>
    </source>
</evidence>
<comment type="caution">
    <text evidence="11">The sequence shown here is derived from an EMBL/GenBank/DDBJ whole genome shotgun (WGS) entry which is preliminary data.</text>
</comment>
<proteinExistence type="predicted"/>
<keyword evidence="2" id="KW-0813">Transport</keyword>
<evidence type="ECO:0000256" key="6">
    <source>
        <dbReference type="ARBA" id="ARBA00022989"/>
    </source>
</evidence>
<feature type="transmembrane region" description="Helical" evidence="10">
    <location>
        <begin position="322"/>
        <end position="340"/>
    </location>
</feature>
<dbReference type="Pfam" id="PF01554">
    <property type="entry name" value="MatE"/>
    <property type="match status" value="2"/>
</dbReference>
<keyword evidence="7" id="KW-0406">Ion transport</keyword>
<feature type="transmembrane region" description="Helical" evidence="10">
    <location>
        <begin position="92"/>
        <end position="114"/>
    </location>
</feature>
<sequence length="449" mass="49297">MFKKKDLTNVPVYKALIQLSIPLVLINVIATLYQVVDMFWVAKLGTESIAGISVSFPIIFVVNSIMFGISSSGAIIIAQYFGKKKHKKVEYYAGQTLIWLTIIGLCTGIIGYLISDLLVTLIGAESNVSILASSYTKIIFIGIVFGYVYQGFTSILRSLGEVKLPLIIAFIGLVLNFILDPLFIFGGYGVPAMGVKGAAIATVLTQGASLLIALIWLTLNKELVHIRKKNLYPNKKALFEFIKIGVPTTLEFLSRSIGFVLLTFIIAWFGTNAIAAYGIGMRVTSLATIPSFGISLATLTLVGQTLGAKKTKKVHEIIKKGMIFSFTFLTILEILILIFVKELTSFFIENNLAVMNEAITSIVMFVLLFGLFGANVVILTAYRGAGKTTIAMILSFANIFTQIIVSLILIFIFNMGLFGVWLSYPITTIIIFIISYGYYKTHPIEKSIV</sequence>
<keyword evidence="4" id="KW-1003">Cell membrane</keyword>
<feature type="transmembrane region" description="Helical" evidence="10">
    <location>
        <begin position="134"/>
        <end position="152"/>
    </location>
</feature>
<organism evidence="11 12">
    <name type="scientific">Candidatus Iainarchaeum sp</name>
    <dbReference type="NCBI Taxonomy" id="3101447"/>
    <lineage>
        <taxon>Archaea</taxon>
        <taxon>Candidatus Iainarchaeota</taxon>
        <taxon>Candidatus Iainarchaeia</taxon>
        <taxon>Candidatus Iainarchaeales</taxon>
        <taxon>Candidatus Iainarchaeaceae</taxon>
        <taxon>Candidatus Iainarchaeum</taxon>
    </lineage>
</organism>
<feature type="transmembrane region" description="Helical" evidence="10">
    <location>
        <begin position="164"/>
        <end position="185"/>
    </location>
</feature>
<evidence type="ECO:0000256" key="4">
    <source>
        <dbReference type="ARBA" id="ARBA00022475"/>
    </source>
</evidence>
<dbReference type="GO" id="GO:0015297">
    <property type="term" value="F:antiporter activity"/>
    <property type="evidence" value="ECO:0007669"/>
    <property type="project" value="UniProtKB-KW"/>
</dbReference>
<dbReference type="InterPro" id="IPR048279">
    <property type="entry name" value="MdtK-like"/>
</dbReference>
<comment type="subcellular location">
    <subcellularLocation>
        <location evidence="1">Cell membrane</location>
        <topology evidence="1">Multi-pass membrane protein</topology>
    </subcellularLocation>
</comment>